<feature type="compositionally biased region" description="Low complexity" evidence="3">
    <location>
        <begin position="467"/>
        <end position="481"/>
    </location>
</feature>
<evidence type="ECO:0000256" key="3">
    <source>
        <dbReference type="SAM" id="MobiDB-lite"/>
    </source>
</evidence>
<accession>A0A0J9XAS6</accession>
<dbReference type="Gene3D" id="3.30.230.10">
    <property type="match status" value="1"/>
</dbReference>
<dbReference type="InterPro" id="IPR014721">
    <property type="entry name" value="Ribsml_uS5_D2-typ_fold_subgr"/>
</dbReference>
<dbReference type="GO" id="GO:0140664">
    <property type="term" value="F:ATP-dependent DNA damage sensor activity"/>
    <property type="evidence" value="ECO:0007669"/>
    <property type="project" value="InterPro"/>
</dbReference>
<organism evidence="5 6">
    <name type="scientific">Geotrichum candidum</name>
    <name type="common">Oospora lactis</name>
    <name type="synonym">Dipodascus geotrichum</name>
    <dbReference type="NCBI Taxonomy" id="1173061"/>
    <lineage>
        <taxon>Eukaryota</taxon>
        <taxon>Fungi</taxon>
        <taxon>Dikarya</taxon>
        <taxon>Ascomycota</taxon>
        <taxon>Saccharomycotina</taxon>
        <taxon>Dipodascomycetes</taxon>
        <taxon>Dipodascales</taxon>
        <taxon>Dipodascaceae</taxon>
        <taxon>Geotrichum</taxon>
    </lineage>
</organism>
<evidence type="ECO:0000313" key="5">
    <source>
        <dbReference type="EMBL" id="CDO54373.1"/>
    </source>
</evidence>
<protein>
    <submittedName>
        <fullName evidence="5">Similar to Saccharomyces cerevisiae YLR035C MLH2 Protein involved in the mismatch repair of certain frameshift intermediates and involved in meiotic recombination</fullName>
    </submittedName>
</protein>
<evidence type="ECO:0000313" key="6">
    <source>
        <dbReference type="Proteomes" id="UP000242525"/>
    </source>
</evidence>
<proteinExistence type="inferred from homology"/>
<dbReference type="GO" id="GO:0005524">
    <property type="term" value="F:ATP binding"/>
    <property type="evidence" value="ECO:0007669"/>
    <property type="project" value="InterPro"/>
</dbReference>
<dbReference type="GO" id="GO:0061982">
    <property type="term" value="P:meiosis I cell cycle process"/>
    <property type="evidence" value="ECO:0007669"/>
    <property type="project" value="UniProtKB-ARBA"/>
</dbReference>
<dbReference type="InterPro" id="IPR013507">
    <property type="entry name" value="DNA_mismatch_S5_2-like"/>
</dbReference>
<feature type="domain" description="DNA mismatch repair protein S5" evidence="4">
    <location>
        <begin position="205"/>
        <end position="346"/>
    </location>
</feature>
<dbReference type="Proteomes" id="UP000242525">
    <property type="component" value="Unassembled WGS sequence"/>
</dbReference>
<dbReference type="Gene3D" id="3.30.565.10">
    <property type="entry name" value="Histidine kinase-like ATPase, C-terminal domain"/>
    <property type="match status" value="1"/>
</dbReference>
<feature type="region of interest" description="Disordered" evidence="3">
    <location>
        <begin position="460"/>
        <end position="488"/>
    </location>
</feature>
<dbReference type="PROSITE" id="PS00058">
    <property type="entry name" value="DNA_MISMATCH_REPAIR_1"/>
    <property type="match status" value="1"/>
</dbReference>
<evidence type="ECO:0000256" key="2">
    <source>
        <dbReference type="ARBA" id="ARBA00022763"/>
    </source>
</evidence>
<name>A0A0J9XAS6_GEOCN</name>
<evidence type="ECO:0000259" key="4">
    <source>
        <dbReference type="SMART" id="SM01340"/>
    </source>
</evidence>
<gene>
    <name evidence="5" type="ORF">BN980_GECA07s03662g</name>
</gene>
<dbReference type="InterPro" id="IPR014762">
    <property type="entry name" value="DNA_mismatch_repair_CS"/>
</dbReference>
<dbReference type="GO" id="GO:0006298">
    <property type="term" value="P:mismatch repair"/>
    <property type="evidence" value="ECO:0007669"/>
    <property type="project" value="InterPro"/>
</dbReference>
<comment type="similarity">
    <text evidence="1">Belongs to the DNA mismatch repair MutL/HexB family.</text>
</comment>
<keyword evidence="6" id="KW-1185">Reference proteome</keyword>
<dbReference type="InterPro" id="IPR036890">
    <property type="entry name" value="HATPase_C_sf"/>
</dbReference>
<feature type="compositionally biased region" description="Polar residues" evidence="3">
    <location>
        <begin position="394"/>
        <end position="426"/>
    </location>
</feature>
<feature type="region of interest" description="Disordered" evidence="3">
    <location>
        <begin position="390"/>
        <end position="426"/>
    </location>
</feature>
<dbReference type="PANTHER" id="PTHR10073">
    <property type="entry name" value="DNA MISMATCH REPAIR PROTEIN MLH, PMS, MUTL"/>
    <property type="match status" value="1"/>
</dbReference>
<dbReference type="OrthoDB" id="10263226at2759"/>
<keyword evidence="2" id="KW-0227">DNA damage</keyword>
<dbReference type="GO" id="GO:0030983">
    <property type="term" value="F:mismatched DNA binding"/>
    <property type="evidence" value="ECO:0007669"/>
    <property type="project" value="InterPro"/>
</dbReference>
<dbReference type="PANTHER" id="PTHR10073:SF41">
    <property type="entry name" value="MISMATCH REPAIR PROTEIN, PUTATIVE (AFU_ORTHOLOGUE AFUA_8G05820)-RELATED"/>
    <property type="match status" value="1"/>
</dbReference>
<evidence type="ECO:0000256" key="1">
    <source>
        <dbReference type="ARBA" id="ARBA00006082"/>
    </source>
</evidence>
<dbReference type="InterPro" id="IPR020568">
    <property type="entry name" value="Ribosomal_Su5_D2-typ_SF"/>
</dbReference>
<dbReference type="GO" id="GO:0032389">
    <property type="term" value="C:MutLalpha complex"/>
    <property type="evidence" value="ECO:0007669"/>
    <property type="project" value="TreeGrafter"/>
</dbReference>
<dbReference type="EMBL" id="CCBN010000007">
    <property type="protein sequence ID" value="CDO54373.1"/>
    <property type="molecule type" value="Genomic_DNA"/>
</dbReference>
<sequence>MLRASMMISSPVSVVKELLENSLDCGASSVLIQTDSTTLAFLEVRDNGPGVSPTDRILLTAPSSTSKMKLLDEELQYLGFRGEALACIADLSESPPNIKMRVTTQTREEKMGQTWLVDRSGQAVHPFKSVAGQVGTTITLNGLFARYPVRRKILLKESAKNIIKIRHLVLSFSLVYPKVRIELRIRGTNYKPLVFNPTAGPKEKLAQVFTLQKIANLNEVEVKQFKNWDWSTVLPKLNSANVKHSGATDSKEKIGWDYCLFAVNGRPLNPTLPVTRKIIASINSQLSGILISKSSDGIVSSISPMWVISIFSVKSQDFDIHIEPSKDDILFSDLPKVLNIISEFLSQYYQRTPVERKQEISEESSALQDRYTLMKNITTLSTVPFSQYHDVHNQKSPQSPLLENQTNTPTSSKTLQSKTDNINRSGTPFKQHSIIFTAFGAKNQELMPLISSPISFKNESSTSLRLPRQSPVQSTQSQTTPTHKKGQYTPTKINLMRRKNSVSRFDGLVSQYMSPRSSPVSANLARFSSPCVGNYPVRQNQATPQTTTDQIAKSQLSLSPSLVPRTAPAVSRAVVTRSTRVTKPVKKSMLKGQMTIPSMFAKFSGPVKYTHENTNAYWITMESIRRKGHIKFAPSFQGPQNCLASNLLLLLNSRHSSGIYKINPRMTLNGWIILE</sequence>
<dbReference type="AlphaFoldDB" id="A0A0J9XAS6"/>
<reference evidence="5" key="1">
    <citation type="submission" date="2014-03" db="EMBL/GenBank/DDBJ databases">
        <authorList>
            <person name="Casaregola S."/>
        </authorList>
    </citation>
    <scope>NUCLEOTIDE SEQUENCE [LARGE SCALE GENOMIC DNA]</scope>
    <source>
        <strain evidence="5">CLIB 918</strain>
    </source>
</reference>
<dbReference type="InterPro" id="IPR038973">
    <property type="entry name" value="MutL/Mlh/Pms-like"/>
</dbReference>
<dbReference type="SUPFAM" id="SSF54211">
    <property type="entry name" value="Ribosomal protein S5 domain 2-like"/>
    <property type="match status" value="1"/>
</dbReference>
<dbReference type="SMART" id="SM01340">
    <property type="entry name" value="DNA_mis_repair"/>
    <property type="match status" value="1"/>
</dbReference>
<dbReference type="STRING" id="1173061.A0A0J9XAS6"/>
<comment type="caution">
    <text evidence="5">The sequence shown here is derived from an EMBL/GenBank/DDBJ whole genome shotgun (WGS) entry which is preliminary data.</text>
</comment>
<dbReference type="GO" id="GO:0016887">
    <property type="term" value="F:ATP hydrolysis activity"/>
    <property type="evidence" value="ECO:0007669"/>
    <property type="project" value="InterPro"/>
</dbReference>
<dbReference type="SUPFAM" id="SSF55874">
    <property type="entry name" value="ATPase domain of HSP90 chaperone/DNA topoisomerase II/histidine kinase"/>
    <property type="match status" value="1"/>
</dbReference>